<dbReference type="AlphaFoldDB" id="A0A5B7JD80"/>
<protein>
    <submittedName>
        <fullName evidence="2">Uncharacterized protein</fullName>
    </submittedName>
</protein>
<comment type="caution">
    <text evidence="2">The sequence shown here is derived from an EMBL/GenBank/DDBJ whole genome shotgun (WGS) entry which is preliminary data.</text>
</comment>
<reference evidence="2 3" key="1">
    <citation type="submission" date="2019-05" db="EMBL/GenBank/DDBJ databases">
        <title>Another draft genome of Portunus trituberculatus and its Hox gene families provides insights of decapod evolution.</title>
        <authorList>
            <person name="Jeong J.-H."/>
            <person name="Song I."/>
            <person name="Kim S."/>
            <person name="Choi T."/>
            <person name="Kim D."/>
            <person name="Ryu S."/>
            <person name="Kim W."/>
        </authorList>
    </citation>
    <scope>NUCLEOTIDE SEQUENCE [LARGE SCALE GENOMIC DNA]</scope>
    <source>
        <tissue evidence="2">Muscle</tissue>
    </source>
</reference>
<feature type="compositionally biased region" description="Acidic residues" evidence="1">
    <location>
        <begin position="1"/>
        <end position="24"/>
    </location>
</feature>
<dbReference type="Proteomes" id="UP000324222">
    <property type="component" value="Unassembled WGS sequence"/>
</dbReference>
<evidence type="ECO:0000313" key="3">
    <source>
        <dbReference type="Proteomes" id="UP000324222"/>
    </source>
</evidence>
<proteinExistence type="predicted"/>
<feature type="region of interest" description="Disordered" evidence="1">
    <location>
        <begin position="1"/>
        <end position="26"/>
    </location>
</feature>
<organism evidence="2 3">
    <name type="scientific">Portunus trituberculatus</name>
    <name type="common">Swimming crab</name>
    <name type="synonym">Neptunus trituberculatus</name>
    <dbReference type="NCBI Taxonomy" id="210409"/>
    <lineage>
        <taxon>Eukaryota</taxon>
        <taxon>Metazoa</taxon>
        <taxon>Ecdysozoa</taxon>
        <taxon>Arthropoda</taxon>
        <taxon>Crustacea</taxon>
        <taxon>Multicrustacea</taxon>
        <taxon>Malacostraca</taxon>
        <taxon>Eumalacostraca</taxon>
        <taxon>Eucarida</taxon>
        <taxon>Decapoda</taxon>
        <taxon>Pleocyemata</taxon>
        <taxon>Brachyura</taxon>
        <taxon>Eubrachyura</taxon>
        <taxon>Portunoidea</taxon>
        <taxon>Portunidae</taxon>
        <taxon>Portuninae</taxon>
        <taxon>Portunus</taxon>
    </lineage>
</organism>
<evidence type="ECO:0000313" key="2">
    <source>
        <dbReference type="EMBL" id="MPC92849.1"/>
    </source>
</evidence>
<name>A0A5B7JD80_PORTR</name>
<gene>
    <name evidence="2" type="ORF">E2C01_087960</name>
</gene>
<accession>A0A5B7JD80</accession>
<dbReference type="EMBL" id="VSRR010092740">
    <property type="protein sequence ID" value="MPC92849.1"/>
    <property type="molecule type" value="Genomic_DNA"/>
</dbReference>
<sequence length="50" mass="6036">MDEDEEEEEEEEVEKKEEEEEEEKEVNCGNKVLDLFLRVSGYLMSIRVRL</sequence>
<keyword evidence="3" id="KW-1185">Reference proteome</keyword>
<evidence type="ECO:0000256" key="1">
    <source>
        <dbReference type="SAM" id="MobiDB-lite"/>
    </source>
</evidence>